<name>A0AAU9XPB7_9CNID</name>
<dbReference type="EMBL" id="CALNXJ010000054">
    <property type="protein sequence ID" value="CAH3153722.1"/>
    <property type="molecule type" value="Genomic_DNA"/>
</dbReference>
<feature type="transmembrane region" description="Helical" evidence="3">
    <location>
        <begin position="147"/>
        <end position="165"/>
    </location>
</feature>
<organism evidence="4 5">
    <name type="scientific">Pocillopora meandrina</name>
    <dbReference type="NCBI Taxonomy" id="46732"/>
    <lineage>
        <taxon>Eukaryota</taxon>
        <taxon>Metazoa</taxon>
        <taxon>Cnidaria</taxon>
        <taxon>Anthozoa</taxon>
        <taxon>Hexacorallia</taxon>
        <taxon>Scleractinia</taxon>
        <taxon>Astrocoeniina</taxon>
        <taxon>Pocilloporidae</taxon>
        <taxon>Pocillopora</taxon>
    </lineage>
</organism>
<feature type="non-terminal residue" evidence="4">
    <location>
        <position position="1"/>
    </location>
</feature>
<comment type="caution">
    <text evidence="4">The sequence shown here is derived from an EMBL/GenBank/DDBJ whole genome shotgun (WGS) entry which is preliminary data.</text>
</comment>
<accession>A0AAU9XPB7</accession>
<sequence length="419" mass="46884">RLLFCILSSGQSIHCYSCLPSGSDVANSSNYCETHSRVTDCSEHPEFGEHYDSCFTKVIYKNGKAIASIKECAILSGCEELEQILCEDSEDGSGNPSPQNCWVDCCQDNFCNTDPVDSPGYVRRRQAERTKDAYVRSGGNFVLKSATFGRIVTITFVTFLYVLILRERSRSLKSAVLSGSFERKMRAETLNAQENARLEKQQRDIDLFKNNTEKIHMAEKNKVQSRMQSLRKIVLSRTQSSESTSSSTVSSKMDGECVRFPRLPNSTDTNGKLSMETCTENYRSAPELHLVCEENGKVATHLPSIKDTISAGARAKRRGLVRVDNESLNIIADRRRSRTQSHSVVEDLKLPSNRVALKSTVHDCYGTPLASRRDLIAVNSFQPKELSNLNSRRRSLSTGDMTLTERVNSFLESIETSPL</sequence>
<evidence type="ECO:0000313" key="5">
    <source>
        <dbReference type="Proteomes" id="UP001159428"/>
    </source>
</evidence>
<proteinExistence type="predicted"/>
<keyword evidence="3" id="KW-1133">Transmembrane helix</keyword>
<feature type="coiled-coil region" evidence="1">
    <location>
        <begin position="184"/>
        <end position="211"/>
    </location>
</feature>
<gene>
    <name evidence="4" type="ORF">PMEA_00027239</name>
</gene>
<keyword evidence="3" id="KW-0472">Membrane</keyword>
<evidence type="ECO:0000256" key="1">
    <source>
        <dbReference type="SAM" id="Coils"/>
    </source>
</evidence>
<feature type="non-terminal residue" evidence="4">
    <location>
        <position position="419"/>
    </location>
</feature>
<dbReference type="AlphaFoldDB" id="A0AAU9XPB7"/>
<dbReference type="CDD" id="cd00117">
    <property type="entry name" value="TFP"/>
    <property type="match status" value="1"/>
</dbReference>
<dbReference type="Proteomes" id="UP001159428">
    <property type="component" value="Unassembled WGS sequence"/>
</dbReference>
<evidence type="ECO:0000256" key="3">
    <source>
        <dbReference type="SAM" id="Phobius"/>
    </source>
</evidence>
<feature type="compositionally biased region" description="Low complexity" evidence="2">
    <location>
        <begin position="236"/>
        <end position="251"/>
    </location>
</feature>
<evidence type="ECO:0000256" key="2">
    <source>
        <dbReference type="SAM" id="MobiDB-lite"/>
    </source>
</evidence>
<protein>
    <submittedName>
        <fullName evidence="4">Uncharacterized protein</fullName>
    </submittedName>
</protein>
<keyword evidence="5" id="KW-1185">Reference proteome</keyword>
<keyword evidence="3" id="KW-0812">Transmembrane</keyword>
<reference evidence="4 5" key="1">
    <citation type="submission" date="2022-05" db="EMBL/GenBank/DDBJ databases">
        <authorList>
            <consortium name="Genoscope - CEA"/>
            <person name="William W."/>
        </authorList>
    </citation>
    <scope>NUCLEOTIDE SEQUENCE [LARGE SCALE GENOMIC DNA]</scope>
</reference>
<evidence type="ECO:0000313" key="4">
    <source>
        <dbReference type="EMBL" id="CAH3153722.1"/>
    </source>
</evidence>
<keyword evidence="1" id="KW-0175">Coiled coil</keyword>
<feature type="region of interest" description="Disordered" evidence="2">
    <location>
        <begin position="235"/>
        <end position="272"/>
    </location>
</feature>